<organism evidence="2 3">
    <name type="scientific">Mucilaginibacter segetis</name>
    <dbReference type="NCBI Taxonomy" id="2793071"/>
    <lineage>
        <taxon>Bacteria</taxon>
        <taxon>Pseudomonadati</taxon>
        <taxon>Bacteroidota</taxon>
        <taxon>Sphingobacteriia</taxon>
        <taxon>Sphingobacteriales</taxon>
        <taxon>Sphingobacteriaceae</taxon>
        <taxon>Mucilaginibacter</taxon>
    </lineage>
</organism>
<feature type="chain" id="PRO_5037312383" evidence="1">
    <location>
        <begin position="20"/>
        <end position="818"/>
    </location>
</feature>
<dbReference type="SUPFAM" id="SSF49464">
    <property type="entry name" value="Carboxypeptidase regulatory domain-like"/>
    <property type="match status" value="1"/>
</dbReference>
<protein>
    <submittedName>
        <fullName evidence="2">Carboxypeptidase-like regulatory domain-containing protein</fullName>
    </submittedName>
</protein>
<dbReference type="AlphaFoldDB" id="A0A934PW56"/>
<dbReference type="EMBL" id="JAEHFW010000003">
    <property type="protein sequence ID" value="MBK0380772.1"/>
    <property type="molecule type" value="Genomic_DNA"/>
</dbReference>
<keyword evidence="2" id="KW-0645">Protease</keyword>
<accession>A0A934PW56</accession>
<dbReference type="Proteomes" id="UP000613193">
    <property type="component" value="Unassembled WGS sequence"/>
</dbReference>
<gene>
    <name evidence="2" type="ORF">I5M19_15720</name>
</gene>
<keyword evidence="3" id="KW-1185">Reference proteome</keyword>
<reference evidence="2" key="1">
    <citation type="submission" date="2020-12" db="EMBL/GenBank/DDBJ databases">
        <title>Bacterial novel species Mucilaginibacter sp. SD-g isolated from soil.</title>
        <authorList>
            <person name="Jung H.-Y."/>
        </authorList>
    </citation>
    <scope>NUCLEOTIDE SEQUENCE</scope>
    <source>
        <strain evidence="2">SD-g</strain>
    </source>
</reference>
<keyword evidence="1" id="KW-0732">Signal</keyword>
<dbReference type="InterPro" id="IPR043741">
    <property type="entry name" value="DUF5686"/>
</dbReference>
<dbReference type="RefSeq" id="WP_200067311.1">
    <property type="nucleotide sequence ID" value="NZ_JAEHFW010000003.1"/>
</dbReference>
<sequence>MRYTLLLFVLLISATALHAQDAMINGKITDDNGNAVPFATVYIKNTTKGASANSDGEYTLTLKKGTYDIQYKAVGYKQESRKVNLTANQQLNVVLKTEEYQLNEVTVHSGGEDPAYAIIRKAIKKRKSYLNQVDAFTCEVYIKGLQKLLAAPKKFLGFDVQKATREAGLDSNRTGIIYLSESQSKFSFMQPDNVHEELVSSKVSGSNKAFSYNRASDMKVDFYENLQYWDGLSNRPLISPIADNALFYYKYTWMGISIENGETINKIRVTPRREHDPCFSGYIYILDDSWRLQSVGLYITKKANINFVDTLKVDQQFFPVSKDVWMPASVKFEFTGGIFGFKFGGYFISLYKNYDLNPQLNKKDFNEVLKITKGVNKKDSTYWEQERPIPLTAEEKTDYQKKAVLAAKRESKPYLDSLDSVNNKVSIGKLLLGGYNHRNRYDHEYYNFNSVLGSLLYNTVEGFAIDYGASFTKQIDSANNRYLSVYGKARYGFSNHLFNLNGGITVPAGPVNLNFTGGSDVLDMNNRNSITDFNNTIHSLFARENFEKLYQKKYAAASASTRISGGWLASASVEWANRKWLPNTSYFSIFHPANREYSSNNPLLPAQDVPLFPENQSFKIGFRTTYNFSNKYETYPAGRRYLPSKYPTIGLSFTKAVKNVLGADADYSLISADVTKSDIPLGMYGRTSFYIAAGKFFDVKNIYFTDFRHFSGNQALFYKPGESKFLLLDYYNFSTGNKYLEGHLEHNFSGFIFNKIPLLRSLKLQELVDVNYLTTPTLKNYTELGFGILTPAGIRIMYGTTLSGNSSVNSAIRIGIGF</sequence>
<dbReference type="GO" id="GO:0004180">
    <property type="term" value="F:carboxypeptidase activity"/>
    <property type="evidence" value="ECO:0007669"/>
    <property type="project" value="UniProtKB-KW"/>
</dbReference>
<dbReference type="Pfam" id="PF18939">
    <property type="entry name" value="DUF5686"/>
    <property type="match status" value="1"/>
</dbReference>
<evidence type="ECO:0000313" key="3">
    <source>
        <dbReference type="Proteomes" id="UP000613193"/>
    </source>
</evidence>
<dbReference type="Gene3D" id="2.60.40.1120">
    <property type="entry name" value="Carboxypeptidase-like, regulatory domain"/>
    <property type="match status" value="1"/>
</dbReference>
<keyword evidence="2" id="KW-0378">Hydrolase</keyword>
<comment type="caution">
    <text evidence="2">The sequence shown here is derived from an EMBL/GenBank/DDBJ whole genome shotgun (WGS) entry which is preliminary data.</text>
</comment>
<proteinExistence type="predicted"/>
<evidence type="ECO:0000256" key="1">
    <source>
        <dbReference type="SAM" id="SignalP"/>
    </source>
</evidence>
<dbReference type="Pfam" id="PF13715">
    <property type="entry name" value="CarbopepD_reg_2"/>
    <property type="match status" value="1"/>
</dbReference>
<name>A0A934PW56_9SPHI</name>
<keyword evidence="2" id="KW-0121">Carboxypeptidase</keyword>
<feature type="signal peptide" evidence="1">
    <location>
        <begin position="1"/>
        <end position="19"/>
    </location>
</feature>
<evidence type="ECO:0000313" key="2">
    <source>
        <dbReference type="EMBL" id="MBK0380772.1"/>
    </source>
</evidence>
<dbReference type="InterPro" id="IPR008969">
    <property type="entry name" value="CarboxyPept-like_regulatory"/>
</dbReference>